<dbReference type="InterPro" id="IPR013783">
    <property type="entry name" value="Ig-like_fold"/>
</dbReference>
<name>A0A150WKT0_BDEBC</name>
<sequence length="386" mass="42099">MKLVLALLTGLMFLTACEMQQDPLKDAPEAVREGRAPEAEKPVQEKPFSKDAMFIDAPTVVNGRVGSPMEFKINGRVMVEGVTYKLSIDNLADFEGATFDAATGEFKWIPTRAVVAGLPSIELPLRITLATDASAKYPLISVEKKTLSLMVVNVYSKPIVQTITGNGTLTTGTTHYLDYTMEDIDAFSEADVTLDVRDCGIASYRDSIAHLVSVRNITKSTTTPNKYEGRIEIDLRNADHLASTYYCFALQAISKHGVKSEIYKRDITINTRPKSTRITMESAPTLLVGQSAQIAFTIYDTTANGSLRMVSMDDIAKVLPGSTLTCKSNYTSKFQLDCSGYITTTGLTAPTADAVYNIKMEVENTVGSVSVNTTHTLRINVKAVTL</sequence>
<evidence type="ECO:0000313" key="2">
    <source>
        <dbReference type="Proteomes" id="UP000075391"/>
    </source>
</evidence>
<protein>
    <recommendedName>
        <fullName evidence="3">Lipoprotein</fullName>
    </recommendedName>
</protein>
<dbReference type="EMBL" id="LUKF01000012">
    <property type="protein sequence ID" value="KYG64580.1"/>
    <property type="molecule type" value="Genomic_DNA"/>
</dbReference>
<dbReference type="OrthoDB" id="5288688at2"/>
<dbReference type="PROSITE" id="PS51257">
    <property type="entry name" value="PROKAR_LIPOPROTEIN"/>
    <property type="match status" value="1"/>
</dbReference>
<gene>
    <name evidence="1" type="ORF">AZI85_03995</name>
</gene>
<organism evidence="1 2">
    <name type="scientific">Bdellovibrio bacteriovorus</name>
    <dbReference type="NCBI Taxonomy" id="959"/>
    <lineage>
        <taxon>Bacteria</taxon>
        <taxon>Pseudomonadati</taxon>
        <taxon>Bdellovibrionota</taxon>
        <taxon>Bdellovibrionia</taxon>
        <taxon>Bdellovibrionales</taxon>
        <taxon>Pseudobdellovibrionaceae</taxon>
        <taxon>Bdellovibrio</taxon>
    </lineage>
</organism>
<accession>A0A150WKT0</accession>
<dbReference type="Proteomes" id="UP000075391">
    <property type="component" value="Unassembled WGS sequence"/>
</dbReference>
<dbReference type="AlphaFoldDB" id="A0A150WKT0"/>
<evidence type="ECO:0008006" key="3">
    <source>
        <dbReference type="Google" id="ProtNLM"/>
    </source>
</evidence>
<evidence type="ECO:0000313" key="1">
    <source>
        <dbReference type="EMBL" id="KYG64580.1"/>
    </source>
</evidence>
<dbReference type="Gene3D" id="2.60.40.10">
    <property type="entry name" value="Immunoglobulins"/>
    <property type="match status" value="1"/>
</dbReference>
<comment type="caution">
    <text evidence="1">The sequence shown here is derived from an EMBL/GenBank/DDBJ whole genome shotgun (WGS) entry which is preliminary data.</text>
</comment>
<dbReference type="RefSeq" id="WP_063243551.1">
    <property type="nucleotide sequence ID" value="NZ_CP168967.1"/>
</dbReference>
<proteinExistence type="predicted"/>
<reference evidence="1 2" key="1">
    <citation type="submission" date="2016-03" db="EMBL/GenBank/DDBJ databases">
        <authorList>
            <person name="Ploux O."/>
        </authorList>
    </citation>
    <scope>NUCLEOTIDE SEQUENCE [LARGE SCALE GENOMIC DNA]</scope>
    <source>
        <strain evidence="1 2">BER2</strain>
    </source>
</reference>